<organism evidence="10 12">
    <name type="scientific">Deinandra increscens subsp. villosa</name>
    <dbReference type="NCBI Taxonomy" id="3103831"/>
    <lineage>
        <taxon>Eukaryota</taxon>
        <taxon>Viridiplantae</taxon>
        <taxon>Streptophyta</taxon>
        <taxon>Embryophyta</taxon>
        <taxon>Tracheophyta</taxon>
        <taxon>Spermatophyta</taxon>
        <taxon>Magnoliopsida</taxon>
        <taxon>eudicotyledons</taxon>
        <taxon>Gunneridae</taxon>
        <taxon>Pentapetalae</taxon>
        <taxon>asterids</taxon>
        <taxon>campanulids</taxon>
        <taxon>Asterales</taxon>
        <taxon>Asteraceae</taxon>
        <taxon>Asteroideae</taxon>
        <taxon>Heliantheae alliance</taxon>
        <taxon>Madieae</taxon>
        <taxon>Madiinae</taxon>
        <taxon>Deinandra</taxon>
    </lineage>
</organism>
<dbReference type="Gene3D" id="3.30.40.10">
    <property type="entry name" value="Zinc/RING finger domain, C3HC4 (zinc finger)"/>
    <property type="match status" value="1"/>
</dbReference>
<dbReference type="EMBL" id="JBCNJP010000003">
    <property type="protein sequence ID" value="KAK9079736.1"/>
    <property type="molecule type" value="Genomic_DNA"/>
</dbReference>
<keyword evidence="3" id="KW-0808">Transferase</keyword>
<dbReference type="PANTHER" id="PTHR15710:SF108">
    <property type="entry name" value="OS03G0286100 PROTEIN"/>
    <property type="match status" value="1"/>
</dbReference>
<dbReference type="GO" id="GO:0005737">
    <property type="term" value="C:cytoplasm"/>
    <property type="evidence" value="ECO:0007669"/>
    <property type="project" value="TreeGrafter"/>
</dbReference>
<evidence type="ECO:0000256" key="1">
    <source>
        <dbReference type="ARBA" id="ARBA00000900"/>
    </source>
</evidence>
<comment type="caution">
    <text evidence="10">The sequence shown here is derived from an EMBL/GenBank/DDBJ whole genome shotgun (WGS) entry which is preliminary data.</text>
</comment>
<reference evidence="10 12" key="1">
    <citation type="submission" date="2024-04" db="EMBL/GenBank/DDBJ databases">
        <title>The reference genome of an endangered Asteraceae, Deinandra increscens subsp. villosa, native to the Central Coast of California.</title>
        <authorList>
            <person name="Guilliams M."/>
            <person name="Hasenstab-Lehman K."/>
            <person name="Meyer R."/>
            <person name="Mcevoy S."/>
        </authorList>
    </citation>
    <scope>NUCLEOTIDE SEQUENCE [LARGE SCALE GENOMIC DNA]</scope>
    <source>
        <tissue evidence="10">Leaf</tissue>
    </source>
</reference>
<dbReference type="EC" id="2.3.2.27" evidence="2"/>
<dbReference type="Proteomes" id="UP001408789">
    <property type="component" value="Unassembled WGS sequence"/>
</dbReference>
<dbReference type="InterPro" id="IPR001841">
    <property type="entry name" value="Znf_RING"/>
</dbReference>
<dbReference type="SUPFAM" id="SSF57850">
    <property type="entry name" value="RING/U-box"/>
    <property type="match status" value="1"/>
</dbReference>
<dbReference type="InterPro" id="IPR013083">
    <property type="entry name" value="Znf_RING/FYVE/PHD"/>
</dbReference>
<evidence type="ECO:0000256" key="4">
    <source>
        <dbReference type="ARBA" id="ARBA00022723"/>
    </source>
</evidence>
<dbReference type="GO" id="GO:0008270">
    <property type="term" value="F:zinc ion binding"/>
    <property type="evidence" value="ECO:0007669"/>
    <property type="project" value="UniProtKB-KW"/>
</dbReference>
<sequence>MADLHLHGDNEIQDLLLSCSPDLLSPSDLNISDRNPIRINAIDQQNQVDFVFDMIRNQSGQSRSSSRVVVENDLVDCDCRVRVSERDVDIDSNDSEIDFGLGLGLGFAMEARNSHEDDDDDDGFMFADCGDELFLSSTTRGNDDLSEIFCLGGMILTDSDEDPENEIIGVDDDFGINVGCDDEASLTLCWDAFELEDVDDHIRREVPARQQFEWEEVDGDVREPAEPEAENWEFFLNSHNLEPNHANDVEWEVFLNGDNLEGNPDLGDQFEDYNDAEHEMLFGQFAENVDSSLVRPPASKRVVDNLVSVVMSLKDYESNNTVCAVCKDEIGVGEIAKQLSCSHRYHGDCIVPWLRIRNTCPVCRHELPTDDPNYERMKAERVVIYL</sequence>
<dbReference type="SMART" id="SM00184">
    <property type="entry name" value="RING"/>
    <property type="match status" value="1"/>
</dbReference>
<evidence type="ECO:0000256" key="5">
    <source>
        <dbReference type="ARBA" id="ARBA00022771"/>
    </source>
</evidence>
<dbReference type="AlphaFoldDB" id="A0AAP0DR98"/>
<evidence type="ECO:0000313" key="12">
    <source>
        <dbReference type="Proteomes" id="UP001408789"/>
    </source>
</evidence>
<comment type="catalytic activity">
    <reaction evidence="1">
        <text>S-ubiquitinyl-[E2 ubiquitin-conjugating enzyme]-L-cysteine + [acceptor protein]-L-lysine = [E2 ubiquitin-conjugating enzyme]-L-cysteine + N(6)-ubiquitinyl-[acceptor protein]-L-lysine.</text>
        <dbReference type="EC" id="2.3.2.27"/>
    </reaction>
</comment>
<dbReference type="GO" id="GO:0016567">
    <property type="term" value="P:protein ubiquitination"/>
    <property type="evidence" value="ECO:0007669"/>
    <property type="project" value="TreeGrafter"/>
</dbReference>
<dbReference type="EMBL" id="JBCNJP010000002">
    <property type="protein sequence ID" value="KAK9080371.1"/>
    <property type="molecule type" value="Genomic_DNA"/>
</dbReference>
<evidence type="ECO:0000313" key="10">
    <source>
        <dbReference type="EMBL" id="KAK9079736.1"/>
    </source>
</evidence>
<evidence type="ECO:0000259" key="9">
    <source>
        <dbReference type="PROSITE" id="PS50089"/>
    </source>
</evidence>
<dbReference type="PANTHER" id="PTHR15710">
    <property type="entry name" value="E3 UBIQUITIN-PROTEIN LIGASE PRAJA"/>
    <property type="match status" value="1"/>
</dbReference>
<proteinExistence type="predicted"/>
<accession>A0AAP0DR98</accession>
<dbReference type="GO" id="GO:0061630">
    <property type="term" value="F:ubiquitin protein ligase activity"/>
    <property type="evidence" value="ECO:0007669"/>
    <property type="project" value="UniProtKB-EC"/>
</dbReference>
<evidence type="ECO:0000313" key="11">
    <source>
        <dbReference type="EMBL" id="KAK9080371.1"/>
    </source>
</evidence>
<evidence type="ECO:0000256" key="8">
    <source>
        <dbReference type="PROSITE-ProRule" id="PRU00175"/>
    </source>
</evidence>
<feature type="domain" description="RING-type" evidence="9">
    <location>
        <begin position="323"/>
        <end position="364"/>
    </location>
</feature>
<keyword evidence="4" id="KW-0479">Metal-binding</keyword>
<dbReference type="PROSITE" id="PS50089">
    <property type="entry name" value="ZF_RING_2"/>
    <property type="match status" value="1"/>
</dbReference>
<protein>
    <recommendedName>
        <fullName evidence="2">RING-type E3 ubiquitin transferase</fullName>
        <ecNumber evidence="2">2.3.2.27</ecNumber>
    </recommendedName>
</protein>
<evidence type="ECO:0000256" key="7">
    <source>
        <dbReference type="ARBA" id="ARBA00022833"/>
    </source>
</evidence>
<keyword evidence="6" id="KW-0833">Ubl conjugation pathway</keyword>
<evidence type="ECO:0000256" key="3">
    <source>
        <dbReference type="ARBA" id="ARBA00022679"/>
    </source>
</evidence>
<evidence type="ECO:0000256" key="2">
    <source>
        <dbReference type="ARBA" id="ARBA00012483"/>
    </source>
</evidence>
<name>A0AAP0DR98_9ASTR</name>
<keyword evidence="5 8" id="KW-0863">Zinc-finger</keyword>
<gene>
    <name evidence="11" type="ORF">SSX86_000129</name>
    <name evidence="10" type="ORF">SSX86_001409</name>
</gene>
<evidence type="ECO:0000256" key="6">
    <source>
        <dbReference type="ARBA" id="ARBA00022786"/>
    </source>
</evidence>
<dbReference type="Pfam" id="PF13639">
    <property type="entry name" value="zf-RING_2"/>
    <property type="match status" value="1"/>
</dbReference>
<keyword evidence="7" id="KW-0862">Zinc</keyword>
<dbReference type="FunFam" id="3.30.40.10:FF:000127">
    <property type="entry name" value="E3 ubiquitin-protein ligase RNF181"/>
    <property type="match status" value="1"/>
</dbReference>
<keyword evidence="12" id="KW-1185">Reference proteome</keyword>